<keyword evidence="4" id="KW-0285">Flavoprotein</keyword>
<dbReference type="InterPro" id="IPR018506">
    <property type="entry name" value="Cyt_B5_heme-BS"/>
</dbReference>
<dbReference type="InterPro" id="IPR008333">
    <property type="entry name" value="Cbr1-like_FAD-bd_dom"/>
</dbReference>
<keyword evidence="12" id="KW-1185">Reference proteome</keyword>
<dbReference type="SUPFAM" id="SSF55856">
    <property type="entry name" value="Cytochrome b5-like heme/steroid binding domain"/>
    <property type="match status" value="1"/>
</dbReference>
<dbReference type="Gene3D" id="2.40.30.10">
    <property type="entry name" value="Translation factors"/>
    <property type="match status" value="1"/>
</dbReference>
<evidence type="ECO:0000256" key="8">
    <source>
        <dbReference type="ARBA" id="ARBA00023004"/>
    </source>
</evidence>
<dbReference type="InterPro" id="IPR001709">
    <property type="entry name" value="Flavoprot_Pyr_Nucl_cyt_Rdtase"/>
</dbReference>
<dbReference type="Gene3D" id="3.10.120.10">
    <property type="entry name" value="Cytochrome b5-like heme/steroid binding domain"/>
    <property type="match status" value="1"/>
</dbReference>
<dbReference type="CDD" id="cd06183">
    <property type="entry name" value="cyt_b5_reduct_like"/>
    <property type="match status" value="1"/>
</dbReference>
<protein>
    <recommendedName>
        <fullName evidence="13">Cytochrome-b5 reductase</fullName>
    </recommendedName>
</protein>
<sequence length="600" mass="67307">MSEPEPSGSATGNPRNKVALKQGHSLMDWIRLGNSGADLTGTGGKLLKVTKEELAKHNSEKDAWIAVRGNVYNITRYLDFHPGGVPELMRGAGIDGTELFNKVHPWVNFESLLAKCLVGRLVGGNDFLTPTAVFSPSPAPPPSPSISSTPSLPPALSKVDWYQQASFVTVVLYLKEPEIQRLHLNCKCDKELWVYINGYWVGWKLACDIQWPPQVTLPNPLKVEIRLNKEGPLWSDLPACKSVVKPPPSKYSQVSVKSIQQVNYNVHTVEMSYVDKILEFVPLGWHQTFKANIKGNSVERQYTPITGSPLTQSSPCDITLMVKAYPDGVFSSWLTTRKVNDVLSAGFPVGSFSTSSISKSTHLVLIAAGTGITPMLRLMSWTLQPSKKIAAKLLFFNKAEKDIIWKQQLSLLMSTNSRFTVEHVLSEADSSWKGKRGWVTLQLLQEVLPDFSNSVPLPYFVCICGPVAFTQLTERYLNDMGYSSDHYFCFSSSKSMILHSSCHNAEVRASFMASAPCSTERRQRTASFQHELRFHRMTRKHDFVVPMGNTGRRRRSEQPNQRAFPLHVRFPGTFFVYSVVIYLETYIFITHDVFKYLGST</sequence>
<evidence type="ECO:0000256" key="5">
    <source>
        <dbReference type="ARBA" id="ARBA00022723"/>
    </source>
</evidence>
<dbReference type="InterPro" id="IPR017927">
    <property type="entry name" value="FAD-bd_FR_type"/>
</dbReference>
<evidence type="ECO:0000259" key="10">
    <source>
        <dbReference type="PROSITE" id="PS51384"/>
    </source>
</evidence>
<dbReference type="SMART" id="SM01117">
    <property type="entry name" value="Cyt-b5"/>
    <property type="match status" value="1"/>
</dbReference>
<dbReference type="FunFam" id="3.10.120.10:FF:000001">
    <property type="entry name" value="Cytochrome b5 reductase 4"/>
    <property type="match status" value="1"/>
</dbReference>
<reference evidence="11" key="1">
    <citation type="journal article" date="2021" name="Mol. Ecol. Resour.">
        <title>Apolygus lucorum genome provides insights into omnivorousness and mesophyll feeding.</title>
        <authorList>
            <person name="Liu Y."/>
            <person name="Liu H."/>
            <person name="Wang H."/>
            <person name="Huang T."/>
            <person name="Liu B."/>
            <person name="Yang B."/>
            <person name="Yin L."/>
            <person name="Li B."/>
            <person name="Zhang Y."/>
            <person name="Zhang S."/>
            <person name="Jiang F."/>
            <person name="Zhang X."/>
            <person name="Ren Y."/>
            <person name="Wang B."/>
            <person name="Wang S."/>
            <person name="Lu Y."/>
            <person name="Wu K."/>
            <person name="Fan W."/>
            <person name="Wang G."/>
        </authorList>
    </citation>
    <scope>NUCLEOTIDE SEQUENCE</scope>
    <source>
        <strain evidence="11">12Hb</strain>
    </source>
</reference>
<feature type="domain" description="Cytochrome b5 heme-binding" evidence="9">
    <location>
        <begin position="46"/>
        <end position="122"/>
    </location>
</feature>
<evidence type="ECO:0000259" key="9">
    <source>
        <dbReference type="PROSITE" id="PS50255"/>
    </source>
</evidence>
<dbReference type="Gene3D" id="3.40.50.80">
    <property type="entry name" value="Nucleotide-binding domain of ferredoxin-NADP reductase (FNR) module"/>
    <property type="match status" value="1"/>
</dbReference>
<evidence type="ECO:0000313" key="11">
    <source>
        <dbReference type="EMBL" id="KAF6213948.1"/>
    </source>
</evidence>
<dbReference type="InterPro" id="IPR001433">
    <property type="entry name" value="OxRdtase_FAD/NAD-bd"/>
</dbReference>
<dbReference type="Pfam" id="PF00970">
    <property type="entry name" value="FAD_binding_6"/>
    <property type="match status" value="1"/>
</dbReference>
<dbReference type="Pfam" id="PF00173">
    <property type="entry name" value="Cyt-b5"/>
    <property type="match status" value="1"/>
</dbReference>
<comment type="caution">
    <text evidence="11">The sequence shown here is derived from an EMBL/GenBank/DDBJ whole genome shotgun (WGS) entry which is preliminary data.</text>
</comment>
<evidence type="ECO:0000313" key="12">
    <source>
        <dbReference type="Proteomes" id="UP000466442"/>
    </source>
</evidence>
<dbReference type="InterPro" id="IPR017938">
    <property type="entry name" value="Riboflavin_synthase-like_b-brl"/>
</dbReference>
<dbReference type="GO" id="GO:0004128">
    <property type="term" value="F:cytochrome-b5 reductase activity, acting on NAD(P)H"/>
    <property type="evidence" value="ECO:0007669"/>
    <property type="project" value="TreeGrafter"/>
</dbReference>
<evidence type="ECO:0000256" key="2">
    <source>
        <dbReference type="ARBA" id="ARBA00006105"/>
    </source>
</evidence>
<dbReference type="InterPro" id="IPR051872">
    <property type="entry name" value="Cytochrome_b5/Flavoprotein_Rdt"/>
</dbReference>
<evidence type="ECO:0008006" key="13">
    <source>
        <dbReference type="Google" id="ProtNLM"/>
    </source>
</evidence>
<dbReference type="InterPro" id="IPR036400">
    <property type="entry name" value="Cyt_B5-like_heme/steroid_sf"/>
</dbReference>
<keyword evidence="5" id="KW-0479">Metal-binding</keyword>
<dbReference type="PROSITE" id="PS51384">
    <property type="entry name" value="FAD_FR"/>
    <property type="match status" value="1"/>
</dbReference>
<dbReference type="FunFam" id="3.40.50.80:FF:000021">
    <property type="entry name" value="Cytochrome b5 reductase 4"/>
    <property type="match status" value="1"/>
</dbReference>
<dbReference type="PROSITE" id="PS00191">
    <property type="entry name" value="CYTOCHROME_B5_1"/>
    <property type="match status" value="1"/>
</dbReference>
<feature type="domain" description="FAD-binding FR-type" evidence="10">
    <location>
        <begin position="249"/>
        <end position="355"/>
    </location>
</feature>
<comment type="cofactor">
    <cofactor evidence="1">
        <name>FAD</name>
        <dbReference type="ChEBI" id="CHEBI:57692"/>
    </cofactor>
</comment>
<dbReference type="InterPro" id="IPR001199">
    <property type="entry name" value="Cyt_B5-like_heme/steroid-bd"/>
</dbReference>
<dbReference type="GO" id="GO:0046872">
    <property type="term" value="F:metal ion binding"/>
    <property type="evidence" value="ECO:0007669"/>
    <property type="project" value="UniProtKB-KW"/>
</dbReference>
<evidence type="ECO:0000256" key="4">
    <source>
        <dbReference type="ARBA" id="ARBA00022630"/>
    </source>
</evidence>
<keyword evidence="3" id="KW-0349">Heme</keyword>
<dbReference type="SUPFAM" id="SSF63380">
    <property type="entry name" value="Riboflavin synthase domain-like"/>
    <property type="match status" value="1"/>
</dbReference>
<evidence type="ECO:0000256" key="3">
    <source>
        <dbReference type="ARBA" id="ARBA00022617"/>
    </source>
</evidence>
<name>A0A8S9Y091_APOLU</name>
<proteinExistence type="inferred from homology"/>
<dbReference type="OrthoDB" id="432299at2759"/>
<evidence type="ECO:0000256" key="6">
    <source>
        <dbReference type="ARBA" id="ARBA00022827"/>
    </source>
</evidence>
<dbReference type="PRINTS" id="PR00371">
    <property type="entry name" value="FPNCR"/>
</dbReference>
<comment type="similarity">
    <text evidence="2">Belongs to the flavoprotein pyridine nucleotide cytochrome reductase family.</text>
</comment>
<dbReference type="PANTHER" id="PTHR46237">
    <property type="entry name" value="CYTOCHROME B5 REDUCTASE 4 FAMILY MEMBER"/>
    <property type="match status" value="1"/>
</dbReference>
<dbReference type="Pfam" id="PF00175">
    <property type="entry name" value="NAD_binding_1"/>
    <property type="match status" value="1"/>
</dbReference>
<dbReference type="PANTHER" id="PTHR46237:SF1">
    <property type="entry name" value="CYTOCHROME B5 REDUCTASE 4"/>
    <property type="match status" value="1"/>
</dbReference>
<dbReference type="GO" id="GO:0020037">
    <property type="term" value="F:heme binding"/>
    <property type="evidence" value="ECO:0007669"/>
    <property type="project" value="InterPro"/>
</dbReference>
<dbReference type="Proteomes" id="UP000466442">
    <property type="component" value="Unassembled WGS sequence"/>
</dbReference>
<evidence type="ECO:0000256" key="1">
    <source>
        <dbReference type="ARBA" id="ARBA00001974"/>
    </source>
</evidence>
<keyword evidence="6" id="KW-0274">FAD</keyword>
<keyword evidence="8" id="KW-0408">Iron</keyword>
<dbReference type="PROSITE" id="PS50255">
    <property type="entry name" value="CYTOCHROME_B5_2"/>
    <property type="match status" value="1"/>
</dbReference>
<gene>
    <name evidence="11" type="ORF">GE061_011676</name>
</gene>
<evidence type="ECO:0000256" key="7">
    <source>
        <dbReference type="ARBA" id="ARBA00023002"/>
    </source>
</evidence>
<dbReference type="InterPro" id="IPR039261">
    <property type="entry name" value="FNR_nucleotide-bd"/>
</dbReference>
<dbReference type="PRINTS" id="PR00406">
    <property type="entry name" value="CYTB5RDTASE"/>
</dbReference>
<dbReference type="EMBL" id="WIXP02000003">
    <property type="protein sequence ID" value="KAF6213948.1"/>
    <property type="molecule type" value="Genomic_DNA"/>
</dbReference>
<dbReference type="SUPFAM" id="SSF52343">
    <property type="entry name" value="Ferredoxin reductase-like, C-terminal NADP-linked domain"/>
    <property type="match status" value="1"/>
</dbReference>
<dbReference type="GO" id="GO:0005737">
    <property type="term" value="C:cytoplasm"/>
    <property type="evidence" value="ECO:0007669"/>
    <property type="project" value="TreeGrafter"/>
</dbReference>
<organism evidence="11 12">
    <name type="scientific">Apolygus lucorum</name>
    <name type="common">Small green plant bug</name>
    <name type="synonym">Lygocoris lucorum</name>
    <dbReference type="NCBI Taxonomy" id="248454"/>
    <lineage>
        <taxon>Eukaryota</taxon>
        <taxon>Metazoa</taxon>
        <taxon>Ecdysozoa</taxon>
        <taxon>Arthropoda</taxon>
        <taxon>Hexapoda</taxon>
        <taxon>Insecta</taxon>
        <taxon>Pterygota</taxon>
        <taxon>Neoptera</taxon>
        <taxon>Paraneoptera</taxon>
        <taxon>Hemiptera</taxon>
        <taxon>Heteroptera</taxon>
        <taxon>Panheteroptera</taxon>
        <taxon>Cimicomorpha</taxon>
        <taxon>Miridae</taxon>
        <taxon>Mirini</taxon>
        <taxon>Apolygus</taxon>
    </lineage>
</organism>
<dbReference type="AlphaFoldDB" id="A0A8S9Y091"/>
<accession>A0A8S9Y091</accession>
<keyword evidence="7" id="KW-0560">Oxidoreductase</keyword>